<evidence type="ECO:0000259" key="1">
    <source>
        <dbReference type="Pfam" id="PF02625"/>
    </source>
</evidence>
<evidence type="ECO:0000259" key="2">
    <source>
        <dbReference type="Pfam" id="PF13478"/>
    </source>
</evidence>
<dbReference type="PANTHER" id="PTHR30388:SF4">
    <property type="entry name" value="MOLYBDENUM COFACTOR INSERTION CHAPERONE PAOD"/>
    <property type="match status" value="1"/>
</dbReference>
<accession>A0A2S5KPH0</accession>
<dbReference type="OrthoDB" id="9815497at2"/>
<dbReference type="InterPro" id="IPR052698">
    <property type="entry name" value="MoCofactor_Util/Proc"/>
</dbReference>
<dbReference type="Pfam" id="PF13478">
    <property type="entry name" value="XdhC_C"/>
    <property type="match status" value="1"/>
</dbReference>
<dbReference type="Gene3D" id="3.40.50.720">
    <property type="entry name" value="NAD(P)-binding Rossmann-like Domain"/>
    <property type="match status" value="1"/>
</dbReference>
<dbReference type="Proteomes" id="UP000238196">
    <property type="component" value="Unassembled WGS sequence"/>
</dbReference>
<dbReference type="Pfam" id="PF02625">
    <property type="entry name" value="XdhC_CoxI"/>
    <property type="match status" value="1"/>
</dbReference>
<organism evidence="3 4">
    <name type="scientific">Proteobacteria bacterium 228</name>
    <dbReference type="NCBI Taxonomy" id="2083153"/>
    <lineage>
        <taxon>Bacteria</taxon>
        <taxon>Pseudomonadati</taxon>
        <taxon>Pseudomonadota</taxon>
    </lineage>
</organism>
<dbReference type="EMBL" id="PRLP01000052">
    <property type="protein sequence ID" value="PPC76429.1"/>
    <property type="molecule type" value="Genomic_DNA"/>
</dbReference>
<dbReference type="PANTHER" id="PTHR30388">
    <property type="entry name" value="ALDEHYDE OXIDOREDUCTASE MOLYBDENUM COFACTOR ASSEMBLY PROTEIN"/>
    <property type="match status" value="1"/>
</dbReference>
<proteinExistence type="predicted"/>
<evidence type="ECO:0000313" key="4">
    <source>
        <dbReference type="Proteomes" id="UP000238196"/>
    </source>
</evidence>
<feature type="domain" description="XdhC Rossmann" evidence="2">
    <location>
        <begin position="183"/>
        <end position="325"/>
    </location>
</feature>
<protein>
    <recommendedName>
        <fullName evidence="5">Xanthine dehydrogenase</fullName>
    </recommendedName>
</protein>
<sequence length="336" mass="37138">MIVHDRAWQQEYGHVIINQFDNQEDVWPRLLRWARRGYRTALVSLIHIEGSSPRALGAQMAVTDSGEFVGYLSGGCVEKSVALEAVECLQQRHNRSSRYGKDSPYVDIELPCGSGLDIYYDQNLSLALIEQVMQLKQQRVPFWHVTDLLSGQSRIVEMQPGQPASTQRRGDEFWRAHLPAPQMIVIGAGPAVAAIGHIAAAMELETQSYTNNQTTLREVASVGISANHHFATAARLDLSEIDPWSAVVLCFHDHDIEADILHRLLSTPAFYIGAMGSPRAHQLRLQYLQEQGVAEAQITRVKGPIGLIRGAKSRLPLALGIVAEVVAEARTLGLIV</sequence>
<evidence type="ECO:0000313" key="3">
    <source>
        <dbReference type="EMBL" id="PPC76429.1"/>
    </source>
</evidence>
<dbReference type="InterPro" id="IPR003777">
    <property type="entry name" value="XdhC_CoxI"/>
</dbReference>
<comment type="caution">
    <text evidence="3">The sequence shown here is derived from an EMBL/GenBank/DDBJ whole genome shotgun (WGS) entry which is preliminary data.</text>
</comment>
<dbReference type="AlphaFoldDB" id="A0A2S5KPH0"/>
<feature type="domain" description="XdhC- CoxI" evidence="1">
    <location>
        <begin position="33"/>
        <end position="100"/>
    </location>
</feature>
<gene>
    <name evidence="3" type="ORF">C4K68_15885</name>
</gene>
<dbReference type="InterPro" id="IPR027051">
    <property type="entry name" value="XdhC_Rossmann_dom"/>
</dbReference>
<name>A0A2S5KPH0_9PROT</name>
<evidence type="ECO:0008006" key="5">
    <source>
        <dbReference type="Google" id="ProtNLM"/>
    </source>
</evidence>
<reference evidence="3 4" key="1">
    <citation type="submission" date="2018-02" db="EMBL/GenBank/DDBJ databases">
        <title>novel marine gammaproteobacteria from coastal saline agro ecosystem.</title>
        <authorList>
            <person name="Krishnan R."/>
            <person name="Ramesh Kumar N."/>
        </authorList>
    </citation>
    <scope>NUCLEOTIDE SEQUENCE [LARGE SCALE GENOMIC DNA]</scope>
    <source>
        <strain evidence="3 4">228</strain>
    </source>
</reference>